<name>A0A7X0FXC6_9ACTN</name>
<keyword evidence="2" id="KW-1185">Reference proteome</keyword>
<protein>
    <submittedName>
        <fullName evidence="1">Uncharacterized protein</fullName>
    </submittedName>
</protein>
<evidence type="ECO:0000313" key="2">
    <source>
        <dbReference type="Proteomes" id="UP000546324"/>
    </source>
</evidence>
<organism evidence="1 2">
    <name type="scientific">Actinomadura coerulea</name>
    <dbReference type="NCBI Taxonomy" id="46159"/>
    <lineage>
        <taxon>Bacteria</taxon>
        <taxon>Bacillati</taxon>
        <taxon>Actinomycetota</taxon>
        <taxon>Actinomycetes</taxon>
        <taxon>Streptosporangiales</taxon>
        <taxon>Thermomonosporaceae</taxon>
        <taxon>Actinomadura</taxon>
    </lineage>
</organism>
<gene>
    <name evidence="1" type="ORF">BKA00_002398</name>
</gene>
<comment type="caution">
    <text evidence="1">The sequence shown here is derived from an EMBL/GenBank/DDBJ whole genome shotgun (WGS) entry which is preliminary data.</text>
</comment>
<reference evidence="1 2" key="1">
    <citation type="submission" date="2020-08" db="EMBL/GenBank/DDBJ databases">
        <title>Sequencing the genomes of 1000 actinobacteria strains.</title>
        <authorList>
            <person name="Klenk H.-P."/>
        </authorList>
    </citation>
    <scope>NUCLEOTIDE SEQUENCE [LARGE SCALE GENOMIC DNA]</scope>
    <source>
        <strain evidence="1 2">DSM 43675</strain>
    </source>
</reference>
<dbReference type="EMBL" id="JACHMQ010000001">
    <property type="protein sequence ID" value="MBB6395484.1"/>
    <property type="molecule type" value="Genomic_DNA"/>
</dbReference>
<accession>A0A7X0FXC6</accession>
<proteinExistence type="predicted"/>
<dbReference type="RefSeq" id="WP_185024979.1">
    <property type="nucleotide sequence ID" value="NZ_JACHMQ010000001.1"/>
</dbReference>
<sequence>MADPTPQERAFARDMFRGAADLSAQNAERAETPEAAEEAEIAAGAYRSVAEDIDNGTL</sequence>
<dbReference type="Proteomes" id="UP000546324">
    <property type="component" value="Unassembled WGS sequence"/>
</dbReference>
<dbReference type="AlphaFoldDB" id="A0A7X0FXC6"/>
<evidence type="ECO:0000313" key="1">
    <source>
        <dbReference type="EMBL" id="MBB6395484.1"/>
    </source>
</evidence>